<accession>A0AA47KLE2</accession>
<evidence type="ECO:0000256" key="8">
    <source>
        <dbReference type="SAM" id="Phobius"/>
    </source>
</evidence>
<evidence type="ECO:0000256" key="5">
    <source>
        <dbReference type="ARBA" id="ARBA00023065"/>
    </source>
</evidence>
<dbReference type="GO" id="GO:0005249">
    <property type="term" value="F:voltage-gated potassium channel activity"/>
    <property type="evidence" value="ECO:0007669"/>
    <property type="project" value="InterPro"/>
</dbReference>
<feature type="transmembrane region" description="Helical" evidence="8">
    <location>
        <begin position="12"/>
        <end position="33"/>
    </location>
</feature>
<keyword evidence="6 8" id="KW-0472">Membrane</keyword>
<sequence>MKEELKSTLKFLLVFGAIPFLYFHAFIFSVIYYDDSLEIALFVVLPLMWLCFSRIMRYMPKSMHLIMRKGKSKTDFKKPSLPIYLEALIWYPIVVAIYYHLHSRFLLLSNLDNVGDGLISILSGYGAYFLATLIGGVASIFVIENVSSLRRDIPNEQWIAIRNRISSVLVLYFGVIFFFSGLYRWVSENIEGSFSKPIESTVDSIYFSAVTVTTLGYGDITPTAVVSKLTVVAQSIMGVILLAVLIGLVISVSLVSKDTEKPSAEGNESANK</sequence>
<dbReference type="Gene3D" id="1.10.287.70">
    <property type="match status" value="1"/>
</dbReference>
<protein>
    <submittedName>
        <fullName evidence="10">Potassium channel family protein</fullName>
    </submittedName>
</protein>
<dbReference type="InterPro" id="IPR013099">
    <property type="entry name" value="K_chnl_dom"/>
</dbReference>
<dbReference type="Proteomes" id="UP001164748">
    <property type="component" value="Chromosome"/>
</dbReference>
<name>A0AA47KLE2_9GAMM</name>
<evidence type="ECO:0000256" key="1">
    <source>
        <dbReference type="ARBA" id="ARBA00004141"/>
    </source>
</evidence>
<evidence type="ECO:0000256" key="3">
    <source>
        <dbReference type="ARBA" id="ARBA00022692"/>
    </source>
</evidence>
<evidence type="ECO:0000313" key="11">
    <source>
        <dbReference type="Proteomes" id="UP001164748"/>
    </source>
</evidence>
<feature type="transmembrane region" description="Helical" evidence="8">
    <location>
        <begin position="81"/>
        <end position="101"/>
    </location>
</feature>
<feature type="transmembrane region" description="Helical" evidence="8">
    <location>
        <begin position="164"/>
        <end position="186"/>
    </location>
</feature>
<proteinExistence type="predicted"/>
<evidence type="ECO:0000256" key="7">
    <source>
        <dbReference type="ARBA" id="ARBA00023303"/>
    </source>
</evidence>
<dbReference type="RefSeq" id="WP_269579257.1">
    <property type="nucleotide sequence ID" value="NZ_CP114588.1"/>
</dbReference>
<dbReference type="GO" id="GO:0008076">
    <property type="term" value="C:voltage-gated potassium channel complex"/>
    <property type="evidence" value="ECO:0007669"/>
    <property type="project" value="InterPro"/>
</dbReference>
<keyword evidence="5" id="KW-0406">Ion transport</keyword>
<evidence type="ECO:0000313" key="10">
    <source>
        <dbReference type="EMBL" id="WBA08983.1"/>
    </source>
</evidence>
<dbReference type="SUPFAM" id="SSF81324">
    <property type="entry name" value="Voltage-gated potassium channels"/>
    <property type="match status" value="1"/>
</dbReference>
<gene>
    <name evidence="10" type="ORF">N8M53_01790</name>
</gene>
<keyword evidence="3 8" id="KW-0812">Transmembrane</keyword>
<keyword evidence="4 8" id="KW-1133">Transmembrane helix</keyword>
<feature type="transmembrane region" description="Helical" evidence="8">
    <location>
        <begin position="231"/>
        <end position="255"/>
    </location>
</feature>
<feature type="domain" description="Potassium channel" evidence="9">
    <location>
        <begin position="168"/>
        <end position="251"/>
    </location>
</feature>
<evidence type="ECO:0000256" key="6">
    <source>
        <dbReference type="ARBA" id="ARBA00023136"/>
    </source>
</evidence>
<dbReference type="InterPro" id="IPR028325">
    <property type="entry name" value="VG_K_chnl"/>
</dbReference>
<comment type="subcellular location">
    <subcellularLocation>
        <location evidence="1">Membrane</location>
        <topology evidence="1">Multi-pass membrane protein</topology>
    </subcellularLocation>
</comment>
<dbReference type="PANTHER" id="PTHR11537:SF254">
    <property type="entry name" value="POTASSIUM VOLTAGE-GATED CHANNEL PROTEIN SHAB"/>
    <property type="match status" value="1"/>
</dbReference>
<evidence type="ECO:0000259" key="9">
    <source>
        <dbReference type="Pfam" id="PF07885"/>
    </source>
</evidence>
<keyword evidence="7 10" id="KW-0407">Ion channel</keyword>
<organism evidence="10 11">
    <name type="scientific">Salinivibrio kushneri</name>
    <dbReference type="NCBI Taxonomy" id="1908198"/>
    <lineage>
        <taxon>Bacteria</taxon>
        <taxon>Pseudomonadati</taxon>
        <taxon>Pseudomonadota</taxon>
        <taxon>Gammaproteobacteria</taxon>
        <taxon>Vibrionales</taxon>
        <taxon>Vibrionaceae</taxon>
        <taxon>Salinivibrio</taxon>
    </lineage>
</organism>
<dbReference type="EMBL" id="CP114588">
    <property type="protein sequence ID" value="WBA08983.1"/>
    <property type="molecule type" value="Genomic_DNA"/>
</dbReference>
<dbReference type="PANTHER" id="PTHR11537">
    <property type="entry name" value="VOLTAGE-GATED POTASSIUM CHANNEL"/>
    <property type="match status" value="1"/>
</dbReference>
<feature type="transmembrane region" description="Helical" evidence="8">
    <location>
        <begin position="121"/>
        <end position="143"/>
    </location>
</feature>
<dbReference type="AlphaFoldDB" id="A0AA47KLE2"/>
<reference evidence="10" key="1">
    <citation type="submission" date="2022-09" db="EMBL/GenBank/DDBJ databases">
        <authorList>
            <person name="Li Z.-J."/>
        </authorList>
    </citation>
    <scope>NUCLEOTIDE SEQUENCE</scope>
    <source>
        <strain evidence="10">TGB11</strain>
    </source>
</reference>
<evidence type="ECO:0000256" key="2">
    <source>
        <dbReference type="ARBA" id="ARBA00022448"/>
    </source>
</evidence>
<evidence type="ECO:0000256" key="4">
    <source>
        <dbReference type="ARBA" id="ARBA00022989"/>
    </source>
</evidence>
<dbReference type="Pfam" id="PF07885">
    <property type="entry name" value="Ion_trans_2"/>
    <property type="match status" value="1"/>
</dbReference>
<keyword evidence="2" id="KW-0813">Transport</keyword>
<feature type="transmembrane region" description="Helical" evidence="8">
    <location>
        <begin position="39"/>
        <end position="60"/>
    </location>
</feature>
<dbReference type="GO" id="GO:0001508">
    <property type="term" value="P:action potential"/>
    <property type="evidence" value="ECO:0007669"/>
    <property type="project" value="TreeGrafter"/>
</dbReference>